<organism evidence="8">
    <name type="scientific">Desertifilum tharense IPPAS B-1220</name>
    <dbReference type="NCBI Taxonomy" id="1781255"/>
    <lineage>
        <taxon>Bacteria</taxon>
        <taxon>Bacillati</taxon>
        <taxon>Cyanobacteriota</taxon>
        <taxon>Cyanophyceae</taxon>
        <taxon>Desertifilales</taxon>
        <taxon>Desertifilaceae</taxon>
        <taxon>Desertifilum</taxon>
    </lineage>
</organism>
<evidence type="ECO:0000256" key="3">
    <source>
        <dbReference type="ARBA" id="ARBA00022553"/>
    </source>
</evidence>
<evidence type="ECO:0000313" key="8">
    <source>
        <dbReference type="EMBL" id="OEJ76411.1"/>
    </source>
</evidence>
<proteinExistence type="predicted"/>
<dbReference type="InterPro" id="IPR011009">
    <property type="entry name" value="Kinase-like_dom_sf"/>
</dbReference>
<dbReference type="CDD" id="cd00082">
    <property type="entry name" value="HisKA"/>
    <property type="match status" value="1"/>
</dbReference>
<keyword evidence="5" id="KW-0902">Two-component regulatory system</keyword>
<dbReference type="Pfam" id="PF13191">
    <property type="entry name" value="AAA_16"/>
    <property type="match status" value="1"/>
</dbReference>
<dbReference type="SUPFAM" id="SSF55781">
    <property type="entry name" value="GAF domain-like"/>
    <property type="match status" value="1"/>
</dbReference>
<dbReference type="STRING" id="1781255.BH720_04355"/>
<dbReference type="SUPFAM" id="SSF56112">
    <property type="entry name" value="Protein kinase-like (PK-like)"/>
    <property type="match status" value="1"/>
</dbReference>
<dbReference type="SUPFAM" id="SSF47384">
    <property type="entry name" value="Homodimeric domain of signal transducing histidine kinase"/>
    <property type="match status" value="1"/>
</dbReference>
<dbReference type="InterPro" id="IPR027417">
    <property type="entry name" value="P-loop_NTPase"/>
</dbReference>
<dbReference type="GO" id="GO:0004674">
    <property type="term" value="F:protein serine/threonine kinase activity"/>
    <property type="evidence" value="ECO:0007669"/>
    <property type="project" value="UniProtKB-KW"/>
</dbReference>
<dbReference type="InterPro" id="IPR004358">
    <property type="entry name" value="Sig_transdc_His_kin-like_C"/>
</dbReference>
<dbReference type="Gene3D" id="1.10.510.10">
    <property type="entry name" value="Transferase(Phosphotransferase) domain 1"/>
    <property type="match status" value="1"/>
</dbReference>
<evidence type="ECO:0000256" key="4">
    <source>
        <dbReference type="ARBA" id="ARBA00022777"/>
    </source>
</evidence>
<keyword evidence="8" id="KW-0723">Serine/threonine-protein kinase</keyword>
<dbReference type="InterPro" id="IPR036097">
    <property type="entry name" value="HisK_dim/P_sf"/>
</dbReference>
<name>A0A1E5QP67_9CYAN</name>
<evidence type="ECO:0000259" key="6">
    <source>
        <dbReference type="PROSITE" id="PS50011"/>
    </source>
</evidence>
<dbReference type="SMART" id="SM00065">
    <property type="entry name" value="GAF"/>
    <property type="match status" value="1"/>
</dbReference>
<dbReference type="SMART" id="SM00387">
    <property type="entry name" value="HATPase_c"/>
    <property type="match status" value="1"/>
</dbReference>
<protein>
    <recommendedName>
        <fullName evidence="2">histidine kinase</fullName>
        <ecNumber evidence="2">2.7.13.3</ecNumber>
    </recommendedName>
</protein>
<evidence type="ECO:0000256" key="5">
    <source>
        <dbReference type="ARBA" id="ARBA00023012"/>
    </source>
</evidence>
<dbReference type="Pfam" id="PF00069">
    <property type="entry name" value="Pkinase"/>
    <property type="match status" value="1"/>
</dbReference>
<evidence type="ECO:0000259" key="7">
    <source>
        <dbReference type="PROSITE" id="PS50109"/>
    </source>
</evidence>
<gene>
    <name evidence="8" type="ORF">BH720_04355</name>
</gene>
<dbReference type="InterPro" id="IPR041664">
    <property type="entry name" value="AAA_16"/>
</dbReference>
<dbReference type="Pfam" id="PF02518">
    <property type="entry name" value="HATPase_c"/>
    <property type="match status" value="1"/>
</dbReference>
<keyword evidence="4 8" id="KW-0418">Kinase</keyword>
<dbReference type="Pfam" id="PF01590">
    <property type="entry name" value="GAF"/>
    <property type="match status" value="1"/>
</dbReference>
<dbReference type="PROSITE" id="PS50109">
    <property type="entry name" value="HIS_KIN"/>
    <property type="match status" value="1"/>
</dbReference>
<dbReference type="EC" id="2.7.13.3" evidence="2"/>
<dbReference type="CDD" id="cd14014">
    <property type="entry name" value="STKc_PknB_like"/>
    <property type="match status" value="1"/>
</dbReference>
<dbReference type="SMART" id="SM00388">
    <property type="entry name" value="HisKA"/>
    <property type="match status" value="1"/>
</dbReference>
<dbReference type="InterPro" id="IPR005467">
    <property type="entry name" value="His_kinase_dom"/>
</dbReference>
<dbReference type="Gene3D" id="1.10.287.130">
    <property type="match status" value="1"/>
</dbReference>
<feature type="domain" description="Histidine kinase" evidence="7">
    <location>
        <begin position="1579"/>
        <end position="1836"/>
    </location>
</feature>
<dbReference type="Gene3D" id="3.30.450.40">
    <property type="match status" value="1"/>
</dbReference>
<dbReference type="InterPro" id="IPR036890">
    <property type="entry name" value="HATPase_C_sf"/>
</dbReference>
<comment type="caution">
    <text evidence="8">The sequence shown here is derived from an EMBL/GenBank/DDBJ whole genome shotgun (WGS) entry which is preliminary data.</text>
</comment>
<dbReference type="InterPro" id="IPR053159">
    <property type="entry name" value="Hybrid_Histidine_Kinase"/>
</dbReference>
<dbReference type="RefSeq" id="WP_069965941.1">
    <property type="nucleotide sequence ID" value="NZ_CM124774.1"/>
</dbReference>
<comment type="catalytic activity">
    <reaction evidence="1">
        <text>ATP + protein L-histidine = ADP + protein N-phospho-L-histidine.</text>
        <dbReference type="EC" id="2.7.13.3"/>
    </reaction>
</comment>
<evidence type="ECO:0000256" key="1">
    <source>
        <dbReference type="ARBA" id="ARBA00000085"/>
    </source>
</evidence>
<dbReference type="PRINTS" id="PR00344">
    <property type="entry name" value="BCTRLSENSOR"/>
</dbReference>
<dbReference type="Gene3D" id="3.30.565.10">
    <property type="entry name" value="Histidine kinase-like ATPase, C-terminal domain"/>
    <property type="match status" value="1"/>
</dbReference>
<dbReference type="InterPro" id="IPR003594">
    <property type="entry name" value="HATPase_dom"/>
</dbReference>
<dbReference type="InterPro" id="IPR008271">
    <property type="entry name" value="Ser/Thr_kinase_AS"/>
</dbReference>
<dbReference type="SUPFAM" id="SSF55874">
    <property type="entry name" value="ATPase domain of HSP90 chaperone/DNA topoisomerase II/histidine kinase"/>
    <property type="match status" value="1"/>
</dbReference>
<dbReference type="SUPFAM" id="SSF52540">
    <property type="entry name" value="P-loop containing nucleoside triphosphate hydrolases"/>
    <property type="match status" value="1"/>
</dbReference>
<feature type="domain" description="Protein kinase" evidence="6">
    <location>
        <begin position="7"/>
        <end position="268"/>
    </location>
</feature>
<dbReference type="SMART" id="SM00220">
    <property type="entry name" value="S_TKc"/>
    <property type="match status" value="1"/>
</dbReference>
<dbReference type="GO" id="GO:0000155">
    <property type="term" value="F:phosphorelay sensor kinase activity"/>
    <property type="evidence" value="ECO:0007669"/>
    <property type="project" value="InterPro"/>
</dbReference>
<dbReference type="InterPro" id="IPR000719">
    <property type="entry name" value="Prot_kinase_dom"/>
</dbReference>
<accession>A0A1E5QP67</accession>
<dbReference type="Gene3D" id="3.40.50.300">
    <property type="entry name" value="P-loop containing nucleotide triphosphate hydrolases"/>
    <property type="match status" value="1"/>
</dbReference>
<keyword evidence="3" id="KW-0597">Phosphoprotein</keyword>
<dbReference type="InterPro" id="IPR003018">
    <property type="entry name" value="GAF"/>
</dbReference>
<dbReference type="InterPro" id="IPR029016">
    <property type="entry name" value="GAF-like_dom_sf"/>
</dbReference>
<evidence type="ECO:0000256" key="2">
    <source>
        <dbReference type="ARBA" id="ARBA00012438"/>
    </source>
</evidence>
<dbReference type="PANTHER" id="PTHR43642:SF1">
    <property type="entry name" value="HYBRID SIGNAL TRANSDUCTION HISTIDINE KINASE G"/>
    <property type="match status" value="1"/>
</dbReference>
<dbReference type="PANTHER" id="PTHR43642">
    <property type="entry name" value="HYBRID SIGNAL TRANSDUCTION HISTIDINE KINASE G"/>
    <property type="match status" value="1"/>
</dbReference>
<dbReference type="PROSITE" id="PS50011">
    <property type="entry name" value="PROTEIN_KINASE_DOM"/>
    <property type="match status" value="1"/>
</dbReference>
<sequence length="1845" mass="207696">MKILPGYQITAELQNNERTLIYRGIRLADQKPVIIKTLKSEYPTLEEVTRLRHEYLLAKPLQLSGVVQTYSLEKYKNSFALILEDLGGTSFKLFSKQYSISIGEFLSIAIALAQALGELHEQQIIHKDIKPSNIIINPETQQVKITDFSLATRLLRETPQLEGRSFLEGTPAYISPEATGRMNRSIDYRSDFYSLGVTFYEMLTGQLPFQSYDPLELIHCHIAVTPIPPHQVNASIPTAVSAIVMKLLAKNAEDRYQSALGLKADLEICQSQWQTTHQIEHFTPGKLDYSSQFLIPQKLYGRTQEVAVLLQSFEKASGGCTELVLVSGYSGVGKTSTINEIHKPVVAARGYFVSGKFDQLKRNIPYAALTQAFQSLVRQILTETPEQIAIWQEKILANLGANGQIIVEVIPEIELIIGCQPALPEVSATEAQNRFNRVFKEFIHAFTQPEHPLVLFLDDLQWADTASLKLLQMLINDPESQCLLIIGAYRDNEVNAAHSLVQTLEKIQESGTQIKNIVLQPLSRNHVSQLVNDTLSNGEQTSIEKLKPLSDLLFHKTEGNPFFLTQLLQALYEEKLLTFDFIQGEWNWNLQYIQSVEITRCDVVELMVRILQRLPENVQNALQLAACIGNQFSLDVLSIVSDRPKADTSADLWPALQAGLIVPLSETYHIPMGLNTSEDRETREQLEQWIGEHSDSIPKETSTHQRQLSTVSYRFLHDRVQQAAYSLIPDSQKQYTHLKIGQLLLKNTPDEQLEDNIFTLANQFNTGIELIQDMTERVELARLNLKAGKKAKLATAYDAAYRYITLGLQLLPETAWETDYDLSINLHLEALEIAYTNTQFQQAAQLSETILSNAQNPIEKVKVYELESIFHFCQNQPQQALDVGLKALQLLGIYLPESPNKLQVLTALFYTKLQQGTRRTEDLVSGPEMTDPEKLLAMRILLAISPAAFAVRPNLYPLVTFKMVNLSLKYGNTPLSSYGYGTYGLIHCGILGDIDSGYQYGQVSLKLLERFNAQEVKAIVHIPFYVFISHWKKPIQENLQGLLEGVQAGLETGNIEYAGHCSAFYSSYLFLSGESLETTLKKQEPYVELLQKYQQEFQLYQVKIWQQLIANLQGAFKNVQVLAGQYFNEAEMLPGILNSKNGLVIFPIYLAKLLIGYWFKNYAQALESAVEAEKYQEAVASSVYIPVYNFYYSLTLLALYPTAAPAQKKEYLDRVKTHQKQMKVWANHCPENYQHRYDLVEAEKARVLENFELAAQLYDRAILHAREQGYKQEEALANELAAEFYLGGNSQAQNRENLGKLYLIDAYYGYLYWGATAKVEALKSRYSQLLTAVWNREIIGAYSSISSITHSTSTTSHSGSLSLDIASIMKASQAISGEIVLEKLLHKLMQLLMENAGAQKGYLFLEKEGMWLLAASGKAETEMAIALPFMPISECTDLPFAIVNYIQRTRETLVLNNATHEGLLTGDLYTIKHQPKSVLGLPVVYQGKLTAILYLENGLTPGAFTRDRTEVLSLLTTQASISLENALLYNSLEQKVSQRTQELYEKNADLEQTLLQLKHAQIQLIQNEKMSSLGQLVAGIAHEINNPVNFIYGNLIHADTYTKDLLDLMEIYQRHADPAIQEIQEKVEEIDLEFVTEDLPKILNSMKIGASRIHDIVKSLRNFSRLDEAEMKAVSLAEGIDNTLLILQNRLKAKTDGFAITILKEYANLPEIECFAGALNQVFMNILANAIDALESRYEAAKARSEEFAPLIRIRTEQAENSQVAIHIWDNGGGITEEVQKHLFDPFFTTKPIGKGTGIGLSISYQIVVEKHGGQLTCDSTAGEGTEFTILIPLQQESQKVLTLN</sequence>
<reference evidence="8" key="1">
    <citation type="submission" date="2016-09" db="EMBL/GenBank/DDBJ databases">
        <title>Draft genome of thermotolerant cyanobacterium Desertifilum sp. strain IPPAS B-1220.</title>
        <authorList>
            <person name="Sinetova M.A."/>
            <person name="Bolakhan K."/>
            <person name="Zayadan B.K."/>
            <person name="Mironov K.S."/>
            <person name="Ustinova V."/>
            <person name="Kupriyanova E.V."/>
            <person name="Sidorov R.A."/>
            <person name="Skrypnik A.N."/>
            <person name="Gogoleva N.E."/>
            <person name="Gogolev Y.V."/>
            <person name="Los D.A."/>
        </authorList>
    </citation>
    <scope>NUCLEOTIDE SEQUENCE [LARGE SCALE GENOMIC DNA]</scope>
    <source>
        <strain evidence="8">IPPAS B-1220</strain>
    </source>
</reference>
<keyword evidence="4 8" id="KW-0808">Transferase</keyword>
<dbReference type="EMBL" id="MJGC01000038">
    <property type="protein sequence ID" value="OEJ76411.1"/>
    <property type="molecule type" value="Genomic_DNA"/>
</dbReference>
<dbReference type="PROSITE" id="PS00108">
    <property type="entry name" value="PROTEIN_KINASE_ST"/>
    <property type="match status" value="1"/>
</dbReference>
<dbReference type="GO" id="GO:0005524">
    <property type="term" value="F:ATP binding"/>
    <property type="evidence" value="ECO:0007669"/>
    <property type="project" value="InterPro"/>
</dbReference>
<dbReference type="InterPro" id="IPR003661">
    <property type="entry name" value="HisK_dim/P_dom"/>
</dbReference>
<dbReference type="OrthoDB" id="9801841at2"/>